<evidence type="ECO:0000313" key="1">
    <source>
        <dbReference type="EMBL" id="KLO11626.1"/>
    </source>
</evidence>
<gene>
    <name evidence="1" type="ORF">SCHPADRAFT_464295</name>
</gene>
<dbReference type="EMBL" id="KQ085996">
    <property type="protein sequence ID" value="KLO11626.1"/>
    <property type="molecule type" value="Genomic_DNA"/>
</dbReference>
<proteinExistence type="predicted"/>
<name>A0A0H2S3U8_9AGAM</name>
<protein>
    <submittedName>
        <fullName evidence="1">Uncharacterized protein</fullName>
    </submittedName>
</protein>
<accession>A0A0H2S3U8</accession>
<dbReference type="AlphaFoldDB" id="A0A0H2S3U8"/>
<dbReference type="InParanoid" id="A0A0H2S3U8"/>
<evidence type="ECO:0000313" key="2">
    <source>
        <dbReference type="Proteomes" id="UP000053477"/>
    </source>
</evidence>
<dbReference type="Proteomes" id="UP000053477">
    <property type="component" value="Unassembled WGS sequence"/>
</dbReference>
<reference evidence="1 2" key="1">
    <citation type="submission" date="2015-04" db="EMBL/GenBank/DDBJ databases">
        <title>Complete genome sequence of Schizopora paradoxa KUC8140, a cosmopolitan wood degrader in East Asia.</title>
        <authorList>
            <consortium name="DOE Joint Genome Institute"/>
            <person name="Min B."/>
            <person name="Park H."/>
            <person name="Jang Y."/>
            <person name="Kim J.-J."/>
            <person name="Kim K.H."/>
            <person name="Pangilinan J."/>
            <person name="Lipzen A."/>
            <person name="Riley R."/>
            <person name="Grigoriev I.V."/>
            <person name="Spatafora J.W."/>
            <person name="Choi I.-G."/>
        </authorList>
    </citation>
    <scope>NUCLEOTIDE SEQUENCE [LARGE SCALE GENOMIC DNA]</scope>
    <source>
        <strain evidence="1 2">KUC8140</strain>
    </source>
</reference>
<keyword evidence="2" id="KW-1185">Reference proteome</keyword>
<sequence>MGCRPSCDRSHCSPSFRSILHLEDSLIHRMLARRTTDGASPTLISVKYATAPPSKPRRIFDLSEHWTTNPHLDLSLRRNLRVCDFCSKAWSRPLRSSNARRKCCVWRSAPIFRPQFVWLIVSGRRSSKILFTGQKPGSCNYVASLPSLPSFPSPLQS</sequence>
<organism evidence="1 2">
    <name type="scientific">Schizopora paradoxa</name>
    <dbReference type="NCBI Taxonomy" id="27342"/>
    <lineage>
        <taxon>Eukaryota</taxon>
        <taxon>Fungi</taxon>
        <taxon>Dikarya</taxon>
        <taxon>Basidiomycota</taxon>
        <taxon>Agaricomycotina</taxon>
        <taxon>Agaricomycetes</taxon>
        <taxon>Hymenochaetales</taxon>
        <taxon>Schizoporaceae</taxon>
        <taxon>Schizopora</taxon>
    </lineage>
</organism>